<dbReference type="AlphaFoldDB" id="A0A6J7BDA4"/>
<dbReference type="Pfam" id="PF00149">
    <property type="entry name" value="Metallophos"/>
    <property type="match status" value="1"/>
</dbReference>
<dbReference type="EMBL" id="CAFBAA010000012">
    <property type="protein sequence ID" value="CAB4842473.1"/>
    <property type="molecule type" value="Genomic_DNA"/>
</dbReference>
<evidence type="ECO:0000313" key="2">
    <source>
        <dbReference type="EMBL" id="CAB4842473.1"/>
    </source>
</evidence>
<dbReference type="PANTHER" id="PTHR31302:SF20">
    <property type="entry name" value="CONSERVED PROTEIN"/>
    <property type="match status" value="1"/>
</dbReference>
<dbReference type="Gene3D" id="3.60.21.10">
    <property type="match status" value="1"/>
</dbReference>
<sequence>MISSRFTLRQAEVPILPAGARPIRILHISDLHLTPKRTREMGWIKSLAAHRPDFVISTGDHLAHPDAVGVALDAMSDLLQVPGAFVLGSNDYYAPTLKNPLWYLKKDDGDRSHGAELPWRELVASLTTAGWQDLDDRKATLTIGGLSIEFRGTDDAHLEMDHYEKVAGPRAKESDLFIGVTHAPYRRVLDAMAHDGADLVFAGHTHGGQVRLPWPGGSKALVTNCDLPTWRARGLTRVQEEPWLHVSAGMGTSPYAPFRIACAPEATLLTLIPGA</sequence>
<name>A0A6J7BDA4_9ZZZZ</name>
<dbReference type="GO" id="GO:0008758">
    <property type="term" value="F:UDP-2,3-diacylglucosamine hydrolase activity"/>
    <property type="evidence" value="ECO:0007669"/>
    <property type="project" value="TreeGrafter"/>
</dbReference>
<accession>A0A6J7BDA4</accession>
<dbReference type="GO" id="GO:0016020">
    <property type="term" value="C:membrane"/>
    <property type="evidence" value="ECO:0007669"/>
    <property type="project" value="GOC"/>
</dbReference>
<reference evidence="2" key="1">
    <citation type="submission" date="2020-05" db="EMBL/GenBank/DDBJ databases">
        <authorList>
            <person name="Chiriac C."/>
            <person name="Salcher M."/>
            <person name="Ghai R."/>
            <person name="Kavagutti S V."/>
        </authorList>
    </citation>
    <scope>NUCLEOTIDE SEQUENCE</scope>
</reference>
<feature type="domain" description="Calcineurin-like phosphoesterase" evidence="1">
    <location>
        <begin position="23"/>
        <end position="207"/>
    </location>
</feature>
<protein>
    <submittedName>
        <fullName evidence="2">Unannotated protein</fullName>
    </submittedName>
</protein>
<dbReference type="InterPro" id="IPR051158">
    <property type="entry name" value="Metallophosphoesterase_sf"/>
</dbReference>
<dbReference type="GO" id="GO:0009245">
    <property type="term" value="P:lipid A biosynthetic process"/>
    <property type="evidence" value="ECO:0007669"/>
    <property type="project" value="TreeGrafter"/>
</dbReference>
<evidence type="ECO:0000259" key="1">
    <source>
        <dbReference type="Pfam" id="PF00149"/>
    </source>
</evidence>
<dbReference type="InterPro" id="IPR029052">
    <property type="entry name" value="Metallo-depent_PP-like"/>
</dbReference>
<dbReference type="PANTHER" id="PTHR31302">
    <property type="entry name" value="TRANSMEMBRANE PROTEIN WITH METALLOPHOSPHOESTERASE DOMAIN-RELATED"/>
    <property type="match status" value="1"/>
</dbReference>
<dbReference type="InterPro" id="IPR004843">
    <property type="entry name" value="Calcineurin-like_PHP"/>
</dbReference>
<gene>
    <name evidence="2" type="ORF">UFOPK3266_00641</name>
</gene>
<dbReference type="SUPFAM" id="SSF56300">
    <property type="entry name" value="Metallo-dependent phosphatases"/>
    <property type="match status" value="1"/>
</dbReference>
<organism evidence="2">
    <name type="scientific">freshwater metagenome</name>
    <dbReference type="NCBI Taxonomy" id="449393"/>
    <lineage>
        <taxon>unclassified sequences</taxon>
        <taxon>metagenomes</taxon>
        <taxon>ecological metagenomes</taxon>
    </lineage>
</organism>
<proteinExistence type="predicted"/>